<evidence type="ECO:0000313" key="2">
    <source>
        <dbReference type="Proteomes" id="UP000242662"/>
    </source>
</evidence>
<accession>A0A1G6HVG0</accession>
<sequence>MIDEVKSWIEVMLKVAKFVFEVVKFKKNDKSHR</sequence>
<dbReference type="AlphaFoldDB" id="A0A1G6HVG0"/>
<evidence type="ECO:0000313" key="1">
    <source>
        <dbReference type="EMBL" id="SDB97825.1"/>
    </source>
</evidence>
<proteinExistence type="predicted"/>
<dbReference type="EMBL" id="FMYM01000004">
    <property type="protein sequence ID" value="SDB97825.1"/>
    <property type="molecule type" value="Genomic_DNA"/>
</dbReference>
<organism evidence="1 2">
    <name type="scientific">Shouchella lonarensis</name>
    <dbReference type="NCBI Taxonomy" id="1464122"/>
    <lineage>
        <taxon>Bacteria</taxon>
        <taxon>Bacillati</taxon>
        <taxon>Bacillota</taxon>
        <taxon>Bacilli</taxon>
        <taxon>Bacillales</taxon>
        <taxon>Bacillaceae</taxon>
        <taxon>Shouchella</taxon>
    </lineage>
</organism>
<protein>
    <submittedName>
        <fullName evidence="1">Uncharacterized protein</fullName>
    </submittedName>
</protein>
<dbReference type="Proteomes" id="UP000242662">
    <property type="component" value="Unassembled WGS sequence"/>
</dbReference>
<gene>
    <name evidence="1" type="ORF">SAMN05421737_104184</name>
</gene>
<name>A0A1G6HVG0_9BACI</name>
<keyword evidence="2" id="KW-1185">Reference proteome</keyword>
<reference evidence="2" key="1">
    <citation type="submission" date="2016-09" db="EMBL/GenBank/DDBJ databases">
        <authorList>
            <person name="Varghese N."/>
            <person name="Submissions S."/>
        </authorList>
    </citation>
    <scope>NUCLEOTIDE SEQUENCE [LARGE SCALE GENOMIC DNA]</scope>
    <source>
        <strain evidence="2">25nlg</strain>
    </source>
</reference>